<keyword evidence="15" id="KW-1185">Reference proteome</keyword>
<evidence type="ECO:0000256" key="4">
    <source>
        <dbReference type="ARBA" id="ARBA00022692"/>
    </source>
</evidence>
<dbReference type="GO" id="GO:0017046">
    <property type="term" value="F:peptide hormone binding"/>
    <property type="evidence" value="ECO:0007669"/>
    <property type="project" value="TreeGrafter"/>
</dbReference>
<gene>
    <name evidence="14" type="primary">GIPR</name>
</gene>
<evidence type="ECO:0008006" key="16">
    <source>
        <dbReference type="Google" id="ProtNLM"/>
    </source>
</evidence>
<keyword evidence="3" id="KW-1003">Cell membrane</keyword>
<sequence length="461" mass="49798">MLISPWWCPHVALPMAVSPQERSARATLAAWLRYRQACELRLRLDPPAPGPVCNRSFDMYACWGDAPPNSTASVPCPPYLPWHHRVQGGLVFRRCGPDGRWVTDGTGRPWQDHGQCEDTAPEQPLQLRLLYTIGYSLSLVALVLALLLLLLFRRLRCTRNFIHANLFVSFVLRAGAILTRDALLQRRLRAGAGHPLHGLRHEAVAGCRLAQAITQYCVGANYGWLLAEGLFLHKLLVLAAFSGERCLPAFLLLGWGAPVLFVVPWVVVRYLYENEGCWERNEKPAVWWIIRCPILVAVAVNFVVFIRIVRILVAKVRAHQVSRGDTRVRLARSTLTLIPLLGVHEVAFALAGDGPGGGAPAAGAALPASAAVVLTGRAGGSGVGRGVGWGVWDMGIWGVGYGDMGCGGWGMGYGICGMGYGVLVMGYGVWGMGMGCGVWGVGWGVWCGGCGVGLWGVGYGV</sequence>
<dbReference type="InterPro" id="IPR017981">
    <property type="entry name" value="GPCR_2-like_7TM"/>
</dbReference>
<feature type="transmembrane region" description="Helical" evidence="11">
    <location>
        <begin position="411"/>
        <end position="430"/>
    </location>
</feature>
<feature type="domain" description="G-protein coupled receptors family 2 profile 1" evidence="12">
    <location>
        <begin position="37"/>
        <end position="120"/>
    </location>
</feature>
<reference evidence="14" key="1">
    <citation type="submission" date="2025-08" db="UniProtKB">
        <authorList>
            <consortium name="Ensembl"/>
        </authorList>
    </citation>
    <scope>IDENTIFICATION</scope>
</reference>
<dbReference type="SMART" id="SM00008">
    <property type="entry name" value="HormR"/>
    <property type="match status" value="1"/>
</dbReference>
<keyword evidence="8" id="KW-0675">Receptor</keyword>
<dbReference type="OMA" id="FCSRMFD"/>
<keyword evidence="4 11" id="KW-0812">Transmembrane</keyword>
<dbReference type="GO" id="GO:0007166">
    <property type="term" value="P:cell surface receptor signaling pathway"/>
    <property type="evidence" value="ECO:0007669"/>
    <property type="project" value="InterPro"/>
</dbReference>
<dbReference type="InterPro" id="IPR001749">
    <property type="entry name" value="GPCR_2_GIP_rcpt"/>
</dbReference>
<evidence type="ECO:0000256" key="6">
    <source>
        <dbReference type="ARBA" id="ARBA00023040"/>
    </source>
</evidence>
<comment type="similarity">
    <text evidence="2">Belongs to the G-protein coupled receptor 2 family.</text>
</comment>
<evidence type="ECO:0000256" key="5">
    <source>
        <dbReference type="ARBA" id="ARBA00022989"/>
    </source>
</evidence>
<dbReference type="Ensembl" id="ENSSHBT00005026299.1">
    <property type="protein sequence ID" value="ENSSHBP00005022072.1"/>
    <property type="gene ID" value="ENSSHBG00005018634.1"/>
</dbReference>
<evidence type="ECO:0000256" key="3">
    <source>
        <dbReference type="ARBA" id="ARBA00022475"/>
    </source>
</evidence>
<keyword evidence="6" id="KW-0297">G-protein coupled receptor</keyword>
<dbReference type="GO" id="GO:0016519">
    <property type="term" value="F:gastric inhibitory peptide receptor activity"/>
    <property type="evidence" value="ECO:0007669"/>
    <property type="project" value="InterPro"/>
</dbReference>
<evidence type="ECO:0000256" key="9">
    <source>
        <dbReference type="ARBA" id="ARBA00023180"/>
    </source>
</evidence>
<dbReference type="PROSITE" id="PS00649">
    <property type="entry name" value="G_PROTEIN_RECEP_F2_1"/>
    <property type="match status" value="1"/>
</dbReference>
<dbReference type="Pfam" id="PF02793">
    <property type="entry name" value="HRM"/>
    <property type="match status" value="1"/>
</dbReference>
<accession>A0A672V6I2</accession>
<feature type="transmembrane region" description="Helical" evidence="11">
    <location>
        <begin position="249"/>
        <end position="268"/>
    </location>
</feature>
<dbReference type="PANTHER" id="PTHR45620">
    <property type="entry name" value="PDF RECEPTOR-LIKE PROTEIN-RELATED"/>
    <property type="match status" value="1"/>
</dbReference>
<dbReference type="InterPro" id="IPR017983">
    <property type="entry name" value="GPCR_2_secretin-like_CS"/>
</dbReference>
<dbReference type="GeneTree" id="ENSGT00940000157969"/>
<dbReference type="Gene3D" id="4.10.1240.10">
    <property type="entry name" value="GPCR, family 2, extracellular hormone receptor domain"/>
    <property type="match status" value="1"/>
</dbReference>
<dbReference type="InterPro" id="IPR036445">
    <property type="entry name" value="GPCR_2_extracell_dom_sf"/>
</dbReference>
<evidence type="ECO:0000256" key="2">
    <source>
        <dbReference type="ARBA" id="ARBA00005314"/>
    </source>
</evidence>
<dbReference type="Proteomes" id="UP000472266">
    <property type="component" value="Unplaced"/>
</dbReference>
<keyword evidence="7 11" id="KW-0472">Membrane</keyword>
<dbReference type="PROSITE" id="PS50227">
    <property type="entry name" value="G_PROTEIN_RECEP_F2_3"/>
    <property type="match status" value="1"/>
</dbReference>
<evidence type="ECO:0000256" key="11">
    <source>
        <dbReference type="SAM" id="Phobius"/>
    </source>
</evidence>
<evidence type="ECO:0000256" key="7">
    <source>
        <dbReference type="ARBA" id="ARBA00023136"/>
    </source>
</evidence>
<keyword evidence="9" id="KW-0325">Glycoprotein</keyword>
<keyword evidence="10" id="KW-0807">Transducer</keyword>
<protein>
    <recommendedName>
        <fullName evidence="16">Gastric inhibitory polypeptide receptor</fullName>
    </recommendedName>
</protein>
<proteinExistence type="inferred from homology"/>
<dbReference type="AlphaFoldDB" id="A0A672V6I2"/>
<dbReference type="InterPro" id="IPR001879">
    <property type="entry name" value="GPCR_2_extracellular_dom"/>
</dbReference>
<feature type="domain" description="G-protein coupled receptors family 2 profile 2" evidence="13">
    <location>
        <begin position="127"/>
        <end position="350"/>
    </location>
</feature>
<dbReference type="InterPro" id="IPR050332">
    <property type="entry name" value="GPCR_2"/>
</dbReference>
<evidence type="ECO:0000259" key="13">
    <source>
        <dbReference type="PROSITE" id="PS50261"/>
    </source>
</evidence>
<evidence type="ECO:0000313" key="15">
    <source>
        <dbReference type="Proteomes" id="UP000472266"/>
    </source>
</evidence>
<dbReference type="Gene3D" id="1.20.1070.10">
    <property type="entry name" value="Rhodopsin 7-helix transmembrane proteins"/>
    <property type="match status" value="1"/>
</dbReference>
<dbReference type="Pfam" id="PF00002">
    <property type="entry name" value="7tm_2"/>
    <property type="match status" value="1"/>
</dbReference>
<dbReference type="SUPFAM" id="SSF111418">
    <property type="entry name" value="Hormone receptor domain"/>
    <property type="match status" value="1"/>
</dbReference>
<feature type="transmembrane region" description="Helical" evidence="11">
    <location>
        <begin position="129"/>
        <end position="152"/>
    </location>
</feature>
<organism evidence="14 15">
    <name type="scientific">Strigops habroptila</name>
    <name type="common">Kakapo</name>
    <dbReference type="NCBI Taxonomy" id="2489341"/>
    <lineage>
        <taxon>Eukaryota</taxon>
        <taxon>Metazoa</taxon>
        <taxon>Chordata</taxon>
        <taxon>Craniata</taxon>
        <taxon>Vertebrata</taxon>
        <taxon>Euteleostomi</taxon>
        <taxon>Archelosauria</taxon>
        <taxon>Archosauria</taxon>
        <taxon>Dinosauria</taxon>
        <taxon>Saurischia</taxon>
        <taxon>Theropoda</taxon>
        <taxon>Coelurosauria</taxon>
        <taxon>Aves</taxon>
        <taxon>Neognathae</taxon>
        <taxon>Neoaves</taxon>
        <taxon>Telluraves</taxon>
        <taxon>Australaves</taxon>
        <taxon>Psittaciformes</taxon>
        <taxon>Psittacidae</taxon>
        <taxon>Strigops</taxon>
    </lineage>
</organism>
<evidence type="ECO:0000256" key="1">
    <source>
        <dbReference type="ARBA" id="ARBA00004651"/>
    </source>
</evidence>
<evidence type="ECO:0000256" key="10">
    <source>
        <dbReference type="ARBA" id="ARBA00023224"/>
    </source>
</evidence>
<keyword evidence="5 11" id="KW-1133">Transmembrane helix</keyword>
<dbReference type="PRINTS" id="PR01129">
    <property type="entry name" value="GIPRECEPTOR"/>
</dbReference>
<dbReference type="GO" id="GO:0008528">
    <property type="term" value="F:G protein-coupled peptide receptor activity"/>
    <property type="evidence" value="ECO:0007669"/>
    <property type="project" value="TreeGrafter"/>
</dbReference>
<dbReference type="PRINTS" id="PR00249">
    <property type="entry name" value="GPCRSECRETIN"/>
</dbReference>
<feature type="transmembrane region" description="Helical" evidence="11">
    <location>
        <begin position="288"/>
        <end position="309"/>
    </location>
</feature>
<dbReference type="PANTHER" id="PTHR45620:SF5">
    <property type="entry name" value="GASTRIC INHIBITORY POLYPEPTIDE RECEPTOR"/>
    <property type="match status" value="1"/>
</dbReference>
<dbReference type="PROSITE" id="PS50261">
    <property type="entry name" value="G_PROTEIN_RECEP_F2_4"/>
    <property type="match status" value="1"/>
</dbReference>
<evidence type="ECO:0000256" key="8">
    <source>
        <dbReference type="ARBA" id="ARBA00023170"/>
    </source>
</evidence>
<dbReference type="InParanoid" id="A0A672V6I2"/>
<feature type="transmembrane region" description="Helical" evidence="11">
    <location>
        <begin position="330"/>
        <end position="351"/>
    </location>
</feature>
<feature type="transmembrane region" description="Helical" evidence="11">
    <location>
        <begin position="437"/>
        <end position="458"/>
    </location>
</feature>
<dbReference type="InterPro" id="IPR000832">
    <property type="entry name" value="GPCR_2_secretin-like"/>
</dbReference>
<evidence type="ECO:0000313" key="14">
    <source>
        <dbReference type="Ensembl" id="ENSSHBP00005022072.1"/>
    </source>
</evidence>
<dbReference type="GO" id="GO:0005886">
    <property type="term" value="C:plasma membrane"/>
    <property type="evidence" value="ECO:0007669"/>
    <property type="project" value="UniProtKB-SubCell"/>
</dbReference>
<name>A0A672V6I2_STRHB</name>
<evidence type="ECO:0000259" key="12">
    <source>
        <dbReference type="PROSITE" id="PS50227"/>
    </source>
</evidence>
<dbReference type="GO" id="GO:0007188">
    <property type="term" value="P:adenylate cyclase-modulating G protein-coupled receptor signaling pathway"/>
    <property type="evidence" value="ECO:0007669"/>
    <property type="project" value="TreeGrafter"/>
</dbReference>
<reference evidence="14" key="2">
    <citation type="submission" date="2025-09" db="UniProtKB">
        <authorList>
            <consortium name="Ensembl"/>
        </authorList>
    </citation>
    <scope>IDENTIFICATION</scope>
</reference>
<comment type="subcellular location">
    <subcellularLocation>
        <location evidence="1">Cell membrane</location>
        <topology evidence="1">Multi-pass membrane protein</topology>
    </subcellularLocation>
</comment>